<dbReference type="EMBL" id="WLZY01000008">
    <property type="protein sequence ID" value="NDL59852.1"/>
    <property type="molecule type" value="Genomic_DNA"/>
</dbReference>
<sequence>MRADVTDHHATVVVAAIEGGLVQWLVDPSVPLEALSDPVMDVLLRGLDSSGGPHDGTAA</sequence>
<accession>A0A7K3MA56</accession>
<evidence type="ECO:0000313" key="1">
    <source>
        <dbReference type="EMBL" id="NDL59852.1"/>
    </source>
</evidence>
<keyword evidence="2" id="KW-1185">Reference proteome</keyword>
<evidence type="ECO:0000313" key="2">
    <source>
        <dbReference type="Proteomes" id="UP000460435"/>
    </source>
</evidence>
<dbReference type="AlphaFoldDB" id="A0A7K3MA56"/>
<name>A0A7K3MA56_9ACTN</name>
<dbReference type="Proteomes" id="UP000460435">
    <property type="component" value="Unassembled WGS sequence"/>
</dbReference>
<organism evidence="1 2">
    <name type="scientific">Phytoactinopolyspora mesophila</name>
    <dbReference type="NCBI Taxonomy" id="2650750"/>
    <lineage>
        <taxon>Bacteria</taxon>
        <taxon>Bacillati</taxon>
        <taxon>Actinomycetota</taxon>
        <taxon>Actinomycetes</taxon>
        <taxon>Jiangellales</taxon>
        <taxon>Jiangellaceae</taxon>
        <taxon>Phytoactinopolyspora</taxon>
    </lineage>
</organism>
<reference evidence="1 2" key="1">
    <citation type="submission" date="2019-11" db="EMBL/GenBank/DDBJ databases">
        <authorList>
            <person name="Li X.-J."/>
            <person name="Feng X.-M."/>
        </authorList>
    </citation>
    <scope>NUCLEOTIDE SEQUENCE [LARGE SCALE GENOMIC DNA]</scope>
    <source>
        <strain evidence="1 2">XMNu-373</strain>
    </source>
</reference>
<dbReference type="RefSeq" id="WP_162452527.1">
    <property type="nucleotide sequence ID" value="NZ_WLZY01000008.1"/>
</dbReference>
<comment type="caution">
    <text evidence="1">The sequence shown here is derived from an EMBL/GenBank/DDBJ whole genome shotgun (WGS) entry which is preliminary data.</text>
</comment>
<protein>
    <submittedName>
        <fullName evidence="1">Uncharacterized protein</fullName>
    </submittedName>
</protein>
<proteinExistence type="predicted"/>
<gene>
    <name evidence="1" type="ORF">F7O44_22515</name>
</gene>